<evidence type="ECO:0000256" key="1">
    <source>
        <dbReference type="SAM" id="Phobius"/>
    </source>
</evidence>
<dbReference type="RefSeq" id="WP_378200279.1">
    <property type="nucleotide sequence ID" value="NZ_JBHMBK010000026.1"/>
</dbReference>
<organism evidence="2 3">
    <name type="scientific">Amycolatopsis plumensis</name>
    <dbReference type="NCBI Taxonomy" id="236508"/>
    <lineage>
        <taxon>Bacteria</taxon>
        <taxon>Bacillati</taxon>
        <taxon>Actinomycetota</taxon>
        <taxon>Actinomycetes</taxon>
        <taxon>Pseudonocardiales</taxon>
        <taxon>Pseudonocardiaceae</taxon>
        <taxon>Amycolatopsis</taxon>
    </lineage>
</organism>
<evidence type="ECO:0008006" key="4">
    <source>
        <dbReference type="Google" id="ProtNLM"/>
    </source>
</evidence>
<comment type="caution">
    <text evidence="2">The sequence shown here is derived from an EMBL/GenBank/DDBJ whole genome shotgun (WGS) entry which is preliminary data.</text>
</comment>
<keyword evidence="3" id="KW-1185">Reference proteome</keyword>
<name>A0ABV5UAF4_9PSEU</name>
<dbReference type="Proteomes" id="UP001589535">
    <property type="component" value="Unassembled WGS sequence"/>
</dbReference>
<gene>
    <name evidence="2" type="ORF">ACFFTO_29665</name>
</gene>
<accession>A0ABV5UAF4</accession>
<keyword evidence="1" id="KW-0472">Membrane</keyword>
<keyword evidence="1" id="KW-0812">Transmembrane</keyword>
<proteinExistence type="predicted"/>
<keyword evidence="1" id="KW-1133">Transmembrane helix</keyword>
<dbReference type="EMBL" id="JBHMBK010000026">
    <property type="protein sequence ID" value="MFB9688364.1"/>
    <property type="molecule type" value="Genomic_DNA"/>
</dbReference>
<feature type="transmembrane region" description="Helical" evidence="1">
    <location>
        <begin position="12"/>
        <end position="32"/>
    </location>
</feature>
<reference evidence="2 3" key="1">
    <citation type="submission" date="2024-09" db="EMBL/GenBank/DDBJ databases">
        <authorList>
            <person name="Sun Q."/>
            <person name="Mori K."/>
        </authorList>
    </citation>
    <scope>NUCLEOTIDE SEQUENCE [LARGE SCALE GENOMIC DNA]</scope>
    <source>
        <strain evidence="2 3">JCM 13852</strain>
    </source>
</reference>
<sequence>MTRDRDRRARPGAVLTVGVTALLTGAGIGLFAHTVTTYLEQSCAAETAKYPESMCGLGVIFWGPAVAVVTALFAGFVMWPVLAIAGIEPRRRVLVGAFLLPVVLVEPFGAAASAHAPPVLVTALAFGVVQAWIAFAGGSRLTHR</sequence>
<feature type="transmembrane region" description="Helical" evidence="1">
    <location>
        <begin position="93"/>
        <end position="113"/>
    </location>
</feature>
<evidence type="ECO:0000313" key="2">
    <source>
        <dbReference type="EMBL" id="MFB9688364.1"/>
    </source>
</evidence>
<feature type="transmembrane region" description="Helical" evidence="1">
    <location>
        <begin position="59"/>
        <end position="81"/>
    </location>
</feature>
<protein>
    <recommendedName>
        <fullName evidence="4">Integral membrane protein</fullName>
    </recommendedName>
</protein>
<feature type="transmembrane region" description="Helical" evidence="1">
    <location>
        <begin position="119"/>
        <end position="138"/>
    </location>
</feature>
<evidence type="ECO:0000313" key="3">
    <source>
        <dbReference type="Proteomes" id="UP001589535"/>
    </source>
</evidence>